<name>A0A5B7HA32_PORTR</name>
<comment type="caution">
    <text evidence="1">The sequence shown here is derived from an EMBL/GenBank/DDBJ whole genome shotgun (WGS) entry which is preliminary data.</text>
</comment>
<protein>
    <submittedName>
        <fullName evidence="1">Uncharacterized protein</fullName>
    </submittedName>
</protein>
<sequence>MTARHNLNTHKKWKAGPPSELVSRQLGVSHAKVRISVVSPQPLTSIRIHAADLPTVPHGS</sequence>
<evidence type="ECO:0000313" key="2">
    <source>
        <dbReference type="Proteomes" id="UP000324222"/>
    </source>
</evidence>
<accession>A0A5B7HA32</accession>
<organism evidence="1 2">
    <name type="scientific">Portunus trituberculatus</name>
    <name type="common">Swimming crab</name>
    <name type="synonym">Neptunus trituberculatus</name>
    <dbReference type="NCBI Taxonomy" id="210409"/>
    <lineage>
        <taxon>Eukaryota</taxon>
        <taxon>Metazoa</taxon>
        <taxon>Ecdysozoa</taxon>
        <taxon>Arthropoda</taxon>
        <taxon>Crustacea</taxon>
        <taxon>Multicrustacea</taxon>
        <taxon>Malacostraca</taxon>
        <taxon>Eumalacostraca</taxon>
        <taxon>Eucarida</taxon>
        <taxon>Decapoda</taxon>
        <taxon>Pleocyemata</taxon>
        <taxon>Brachyura</taxon>
        <taxon>Eubrachyura</taxon>
        <taxon>Portunoidea</taxon>
        <taxon>Portunidae</taxon>
        <taxon>Portuninae</taxon>
        <taxon>Portunus</taxon>
    </lineage>
</organism>
<proteinExistence type="predicted"/>
<dbReference type="EMBL" id="VSRR010025096">
    <property type="protein sequence ID" value="MPC66669.1"/>
    <property type="molecule type" value="Genomic_DNA"/>
</dbReference>
<dbReference type="AlphaFoldDB" id="A0A5B7HA32"/>
<dbReference type="Proteomes" id="UP000324222">
    <property type="component" value="Unassembled WGS sequence"/>
</dbReference>
<keyword evidence="2" id="KW-1185">Reference proteome</keyword>
<reference evidence="1 2" key="1">
    <citation type="submission" date="2019-05" db="EMBL/GenBank/DDBJ databases">
        <title>Another draft genome of Portunus trituberculatus and its Hox gene families provides insights of decapod evolution.</title>
        <authorList>
            <person name="Jeong J.-H."/>
            <person name="Song I."/>
            <person name="Kim S."/>
            <person name="Choi T."/>
            <person name="Kim D."/>
            <person name="Ryu S."/>
            <person name="Kim W."/>
        </authorList>
    </citation>
    <scope>NUCLEOTIDE SEQUENCE [LARGE SCALE GENOMIC DNA]</scope>
    <source>
        <tissue evidence="1">Muscle</tissue>
    </source>
</reference>
<gene>
    <name evidence="1" type="ORF">E2C01_060820</name>
</gene>
<evidence type="ECO:0000313" key="1">
    <source>
        <dbReference type="EMBL" id="MPC66669.1"/>
    </source>
</evidence>